<dbReference type="RefSeq" id="WP_347922479.1">
    <property type="nucleotide sequence ID" value="NZ_CP157199.1"/>
</dbReference>
<proteinExistence type="predicted"/>
<protein>
    <recommendedName>
        <fullName evidence="3">Polymer-forming cytoskeletal protein</fullName>
    </recommendedName>
</protein>
<evidence type="ECO:0000313" key="2">
    <source>
        <dbReference type="EMBL" id="XBG60295.1"/>
    </source>
</evidence>
<name>A0AAU7BPP9_9FLAO</name>
<keyword evidence="1" id="KW-0812">Transmembrane</keyword>
<dbReference type="AlphaFoldDB" id="A0AAU7BPP9"/>
<gene>
    <name evidence="2" type="ORF">ABGB03_10555</name>
</gene>
<evidence type="ECO:0000256" key="1">
    <source>
        <dbReference type="SAM" id="Phobius"/>
    </source>
</evidence>
<evidence type="ECO:0008006" key="3">
    <source>
        <dbReference type="Google" id="ProtNLM"/>
    </source>
</evidence>
<dbReference type="EMBL" id="CP157199">
    <property type="protein sequence ID" value="XBG60295.1"/>
    <property type="molecule type" value="Genomic_DNA"/>
</dbReference>
<keyword evidence="1" id="KW-0472">Membrane</keyword>
<keyword evidence="1" id="KW-1133">Transmembrane helix</keyword>
<feature type="transmembrane region" description="Helical" evidence="1">
    <location>
        <begin position="12"/>
        <end position="32"/>
    </location>
</feature>
<reference evidence="2" key="1">
    <citation type="submission" date="2024-05" db="EMBL/GenBank/DDBJ databases">
        <title>Pontimicrobium maritimus sp. nov., isolated form sea water.</title>
        <authorList>
            <person name="Muhammad N."/>
            <person name="Vuong T.Q."/>
            <person name="Han H.L."/>
            <person name="Kim S.-G."/>
        </authorList>
    </citation>
    <scope>NUCLEOTIDE SEQUENCE</scope>
    <source>
        <strain evidence="2">SW4</strain>
    </source>
</reference>
<organism evidence="2">
    <name type="scientific">Pontimicrobium sp. SW4</name>
    <dbReference type="NCBI Taxonomy" id="3153519"/>
    <lineage>
        <taxon>Bacteria</taxon>
        <taxon>Pseudomonadati</taxon>
        <taxon>Bacteroidota</taxon>
        <taxon>Flavobacteriia</taxon>
        <taxon>Flavobacteriales</taxon>
        <taxon>Flavobacteriaceae</taxon>
        <taxon>Pontimicrobium</taxon>
    </lineage>
</organism>
<accession>A0AAU7BPP9</accession>
<sequence length="421" mass="47443">MRLGKLKAGALQLTIFIGVVIALLLASFILLVHTHKRFNIESNITINVVKNTYRGIKYTLNNEVPLNEEVFVSDDDFEEIFVERDFWGVFEKITSTSTIKNKTITQIALIGTKQDENNRTALYLKDNNKPLVVVGNSKIQGVAFLPKQGVRAGNISGTSYYGTQLIYGSTWLSHDLPKISREIIENIESLIRLSSEFPTESYIDQNMMLEFKHSFHESKKVLYDLEEINLSNIALTGHIIVKSKKRIIVNASSQLKDVLLIAPEISIEDNVKGRFQAIASKKITVGNNCQLEYPTALVLRDKTMSGKSSDNNEDTLIHIGSQSVVSGIILYNGDEKQNNFKPQVFIDENTIVKGEIYCNQNLDIRGDIEGTVYANNFIAAQSGSIYQNHIYNASIEVDKLPFKYVGLLFVNSNKEVMQWLY</sequence>